<dbReference type="SFLD" id="SFLDG01017">
    <property type="entry name" value="Polyprenyl_Transferase_Like"/>
    <property type="match status" value="1"/>
</dbReference>
<dbReference type="Proteomes" id="UP000266188">
    <property type="component" value="Unassembled WGS sequence"/>
</dbReference>
<dbReference type="InterPro" id="IPR000092">
    <property type="entry name" value="Polyprenyl_synt"/>
</dbReference>
<evidence type="ECO:0000313" key="6">
    <source>
        <dbReference type="EMBL" id="RJE18221.1"/>
    </source>
</evidence>
<dbReference type="GO" id="GO:0043386">
    <property type="term" value="P:mycotoxin biosynthetic process"/>
    <property type="evidence" value="ECO:0007669"/>
    <property type="project" value="UniProtKB-ARBA"/>
</dbReference>
<comment type="similarity">
    <text evidence="5">Belongs to the FPP/GGPP synthase family.</text>
</comment>
<dbReference type="GO" id="GO:0046165">
    <property type="term" value="P:alcohol biosynthetic process"/>
    <property type="evidence" value="ECO:0007669"/>
    <property type="project" value="UniProtKB-ARBA"/>
</dbReference>
<evidence type="ECO:0000256" key="3">
    <source>
        <dbReference type="ARBA" id="ARBA00022723"/>
    </source>
</evidence>
<comment type="cofactor">
    <cofactor evidence="1">
        <name>Mg(2+)</name>
        <dbReference type="ChEBI" id="CHEBI:18420"/>
    </cofactor>
</comment>
<protein>
    <submittedName>
        <fullName evidence="6">Farnesyl pyrophosphate synthetase</fullName>
    </submittedName>
</protein>
<evidence type="ECO:0000313" key="7">
    <source>
        <dbReference type="Proteomes" id="UP000266188"/>
    </source>
</evidence>
<dbReference type="GO" id="GO:0005737">
    <property type="term" value="C:cytoplasm"/>
    <property type="evidence" value="ECO:0007669"/>
    <property type="project" value="TreeGrafter"/>
</dbReference>
<dbReference type="EMBL" id="MVGC01000597">
    <property type="protein sequence ID" value="RJE18221.1"/>
    <property type="molecule type" value="Genomic_DNA"/>
</dbReference>
<keyword evidence="7" id="KW-1185">Reference proteome</keyword>
<dbReference type="InterPro" id="IPR033749">
    <property type="entry name" value="Polyprenyl_synt_CS"/>
</dbReference>
<evidence type="ECO:0000256" key="2">
    <source>
        <dbReference type="ARBA" id="ARBA00022679"/>
    </source>
</evidence>
<name>A0A3A2ZM46_9EURO</name>
<dbReference type="OrthoDB" id="10257492at2759"/>
<reference evidence="7" key="1">
    <citation type="submission" date="2017-02" db="EMBL/GenBank/DDBJ databases">
        <authorList>
            <person name="Tafer H."/>
            <person name="Lopandic K."/>
        </authorList>
    </citation>
    <scope>NUCLEOTIDE SEQUENCE [LARGE SCALE GENOMIC DNA]</scope>
    <source>
        <strain evidence="7">CBS 366.77</strain>
    </source>
</reference>
<dbReference type="SUPFAM" id="SSF48576">
    <property type="entry name" value="Terpenoid synthases"/>
    <property type="match status" value="1"/>
</dbReference>
<sequence>MANREKFESVLEVLANEIQEDLSRRGAPSTIRDRVQQCLFANTKDGKLNRGLTVVDTGCTLLQRSPTPAEFQDLSILGWTVEMLQASYLVSDDIMDNSEYRRGKLCWYRQDGVGLAAINDASFLKSLLFSILKRHFYHHLEYTSIIELFNEASYRTELGQLADEYMAVKARGMDQMTAEAYSFIARNKTAFYSFYLPVALALHYLHLANESNLEQVKTIMLSMGEYFQVQDDYLDCFGDPSVIGKVGTDIEDHKCTWLIVRTLSLCSLEQRQVLDLSYGRQGTVHDTNVRTIFHDLRLERLYREYEDEKVYELQKEIDRVNERNGLKHVFQLVLDKISRRDK</sequence>
<dbReference type="PROSITE" id="PS00723">
    <property type="entry name" value="POLYPRENYL_SYNTHASE_1"/>
    <property type="match status" value="1"/>
</dbReference>
<dbReference type="GO" id="GO:0046872">
    <property type="term" value="F:metal ion binding"/>
    <property type="evidence" value="ECO:0007669"/>
    <property type="project" value="UniProtKB-KW"/>
</dbReference>
<evidence type="ECO:0000256" key="4">
    <source>
        <dbReference type="ARBA" id="ARBA00022842"/>
    </source>
</evidence>
<dbReference type="AlphaFoldDB" id="A0A3A2ZM46"/>
<dbReference type="CDD" id="cd00685">
    <property type="entry name" value="Trans_IPPS_HT"/>
    <property type="match status" value="1"/>
</dbReference>
<gene>
    <name evidence="6" type="ORF">PHISCL_09442</name>
</gene>
<keyword evidence="4" id="KW-0460">Magnesium</keyword>
<dbReference type="PANTHER" id="PTHR11525:SF0">
    <property type="entry name" value="FARNESYL PYROPHOSPHATE SYNTHASE"/>
    <property type="match status" value="1"/>
</dbReference>
<dbReference type="STRING" id="2070753.A0A3A2ZM46"/>
<proteinExistence type="inferred from homology"/>
<comment type="caution">
    <text evidence="6">The sequence shown here is derived from an EMBL/GenBank/DDBJ whole genome shotgun (WGS) entry which is preliminary data.</text>
</comment>
<dbReference type="InterPro" id="IPR008949">
    <property type="entry name" value="Isoprenoid_synthase_dom_sf"/>
</dbReference>
<keyword evidence="2 5" id="KW-0808">Transferase</keyword>
<dbReference type="GO" id="GO:0004161">
    <property type="term" value="F:dimethylallyltranstransferase activity"/>
    <property type="evidence" value="ECO:0007669"/>
    <property type="project" value="TreeGrafter"/>
</dbReference>
<keyword evidence="3" id="KW-0479">Metal-binding</keyword>
<dbReference type="Gene3D" id="1.10.600.10">
    <property type="entry name" value="Farnesyl Diphosphate Synthase"/>
    <property type="match status" value="1"/>
</dbReference>
<dbReference type="PANTHER" id="PTHR11525">
    <property type="entry name" value="FARNESYL-PYROPHOSPHATE SYNTHETASE"/>
    <property type="match status" value="1"/>
</dbReference>
<dbReference type="InterPro" id="IPR039702">
    <property type="entry name" value="FPS1-like"/>
</dbReference>
<evidence type="ECO:0000256" key="5">
    <source>
        <dbReference type="RuleBase" id="RU004466"/>
    </source>
</evidence>
<organism evidence="6 7">
    <name type="scientific">Aspergillus sclerotialis</name>
    <dbReference type="NCBI Taxonomy" id="2070753"/>
    <lineage>
        <taxon>Eukaryota</taxon>
        <taxon>Fungi</taxon>
        <taxon>Dikarya</taxon>
        <taxon>Ascomycota</taxon>
        <taxon>Pezizomycotina</taxon>
        <taxon>Eurotiomycetes</taxon>
        <taxon>Eurotiomycetidae</taxon>
        <taxon>Eurotiales</taxon>
        <taxon>Aspergillaceae</taxon>
        <taxon>Aspergillus</taxon>
        <taxon>Aspergillus subgen. Polypaecilum</taxon>
    </lineage>
</organism>
<dbReference type="GO" id="GO:0004337">
    <property type="term" value="F:(2E,6E)-farnesyl diphosphate synthase activity"/>
    <property type="evidence" value="ECO:0007669"/>
    <property type="project" value="TreeGrafter"/>
</dbReference>
<dbReference type="SFLD" id="SFLDS00005">
    <property type="entry name" value="Isoprenoid_Synthase_Type_I"/>
    <property type="match status" value="1"/>
</dbReference>
<dbReference type="PROSITE" id="PS00444">
    <property type="entry name" value="POLYPRENYL_SYNTHASE_2"/>
    <property type="match status" value="1"/>
</dbReference>
<accession>A0A3A2ZM46</accession>
<evidence type="ECO:0000256" key="1">
    <source>
        <dbReference type="ARBA" id="ARBA00001946"/>
    </source>
</evidence>
<dbReference type="GO" id="GO:0045337">
    <property type="term" value="P:farnesyl diphosphate biosynthetic process"/>
    <property type="evidence" value="ECO:0007669"/>
    <property type="project" value="TreeGrafter"/>
</dbReference>
<dbReference type="Pfam" id="PF00348">
    <property type="entry name" value="polyprenyl_synt"/>
    <property type="match status" value="1"/>
</dbReference>